<reference evidence="2" key="1">
    <citation type="submission" date="2016-10" db="EMBL/GenBank/DDBJ databases">
        <authorList>
            <person name="de Groot N.N."/>
        </authorList>
    </citation>
    <scope>NUCLEOTIDE SEQUENCE</scope>
</reference>
<gene>
    <name evidence="2" type="ORF">MNB_SV-12-718</name>
</gene>
<feature type="domain" description="ParB-like N-terminal" evidence="1">
    <location>
        <begin position="40"/>
        <end position="92"/>
    </location>
</feature>
<evidence type="ECO:0000313" key="2">
    <source>
        <dbReference type="EMBL" id="SFV57468.1"/>
    </source>
</evidence>
<dbReference type="Pfam" id="PF02195">
    <property type="entry name" value="ParB_N"/>
    <property type="match status" value="1"/>
</dbReference>
<evidence type="ECO:0000259" key="1">
    <source>
        <dbReference type="Pfam" id="PF02195"/>
    </source>
</evidence>
<organism evidence="2">
    <name type="scientific">hydrothermal vent metagenome</name>
    <dbReference type="NCBI Taxonomy" id="652676"/>
    <lineage>
        <taxon>unclassified sequences</taxon>
        <taxon>metagenomes</taxon>
        <taxon>ecological metagenomes</taxon>
    </lineage>
</organism>
<sequence length="363" mass="42304">MNNFKLKMVDLSKIHLDSENPRIPKSLHSEDEKNILKYMVNNASIIELINSIGENGYFAGEPIILIKKNAKYKVVEGNRRVSALKLMQNPTLAKEFSRKLVKAINQAEYKPTKIPSFIVEDEKEVHKFLGFRHITGIKNWNALEKARYLYYLKENLLEEKKGLEDKQIYYELAKSIGSRSDYVKRVLIAYELYLYVEEHNFLNIRGLNDTTFYFTNLSDALNRTNIAKFLGVNFENAKPLSTLNVHSLSEFVHWLYEKNDQLQTRIKGTSTHFSKLNEILSSEKALVAFRDGKTLDEALFLTKEVENIFNDSISKVRYYLKEADSVVHKLDKFYETFDSDLNEITQLIDKIKLMKLMKINRSS</sequence>
<protein>
    <recommendedName>
        <fullName evidence="1">ParB-like N-terminal domain-containing protein</fullName>
    </recommendedName>
</protein>
<accession>A0A1W1BV35</accession>
<dbReference type="SUPFAM" id="SSF110849">
    <property type="entry name" value="ParB/Sulfiredoxin"/>
    <property type="match status" value="1"/>
</dbReference>
<name>A0A1W1BV35_9ZZZZ</name>
<proteinExistence type="predicted"/>
<dbReference type="InterPro" id="IPR003115">
    <property type="entry name" value="ParB_N"/>
</dbReference>
<dbReference type="AlphaFoldDB" id="A0A1W1BV35"/>
<dbReference type="EMBL" id="FPHE01000077">
    <property type="protein sequence ID" value="SFV57468.1"/>
    <property type="molecule type" value="Genomic_DNA"/>
</dbReference>
<dbReference type="Gene3D" id="3.90.1530.10">
    <property type="entry name" value="Conserved hypothetical protein from pyrococcus furiosus pfu- 392566-001, ParB domain"/>
    <property type="match status" value="1"/>
</dbReference>
<dbReference type="InterPro" id="IPR036086">
    <property type="entry name" value="ParB/Sulfiredoxin_sf"/>
</dbReference>